<evidence type="ECO:0000256" key="3">
    <source>
        <dbReference type="ARBA" id="ARBA00023163"/>
    </source>
</evidence>
<dbReference type="PANTHER" id="PTHR44688:SF16">
    <property type="entry name" value="DNA-BINDING TRANSCRIPTIONAL ACTIVATOR DEVR_DOSR"/>
    <property type="match status" value="1"/>
</dbReference>
<dbReference type="InterPro" id="IPR059106">
    <property type="entry name" value="WHD_MalT"/>
</dbReference>
<dbReference type="SMART" id="SM00421">
    <property type="entry name" value="HTH_LUXR"/>
    <property type="match status" value="1"/>
</dbReference>
<dbReference type="Gene3D" id="1.10.10.10">
    <property type="entry name" value="Winged helix-like DNA-binding domain superfamily/Winged helix DNA-binding domain"/>
    <property type="match status" value="1"/>
</dbReference>
<dbReference type="InterPro" id="IPR016032">
    <property type="entry name" value="Sig_transdc_resp-reg_C-effctor"/>
</dbReference>
<name>A0AB73T359_9FIRM</name>
<dbReference type="PANTHER" id="PTHR44688">
    <property type="entry name" value="DNA-BINDING TRANSCRIPTIONAL ACTIVATOR DEVR_DOSR"/>
    <property type="match status" value="1"/>
</dbReference>
<protein>
    <submittedName>
        <fullName evidence="5">LuxR family maltose regulon positive regulatory protein</fullName>
    </submittedName>
</protein>
<evidence type="ECO:0000313" key="6">
    <source>
        <dbReference type="Proteomes" id="UP000245412"/>
    </source>
</evidence>
<dbReference type="InterPro" id="IPR011990">
    <property type="entry name" value="TPR-like_helical_dom_sf"/>
</dbReference>
<gene>
    <name evidence="5" type="ORF">C7383_108198</name>
</gene>
<accession>A0AB73T359</accession>
<reference evidence="5 6" key="1">
    <citation type="submission" date="2018-05" db="EMBL/GenBank/DDBJ databases">
        <authorList>
            <person name="Goeker M."/>
            <person name="Huntemann M."/>
            <person name="Clum A."/>
            <person name="Pillay M."/>
            <person name="Palaniappan K."/>
            <person name="Varghese N."/>
            <person name="Mikhailova N."/>
            <person name="Stamatis D."/>
            <person name="Reddy T."/>
            <person name="Daum C."/>
            <person name="Shapiro N."/>
            <person name="Ivanova N."/>
            <person name="Kyrpides N."/>
            <person name="Woyke T."/>
        </authorList>
    </citation>
    <scope>NUCLEOTIDE SEQUENCE [LARGE SCALE GENOMIC DNA]</scope>
    <source>
        <strain evidence="5 6">DSM 26524</strain>
    </source>
</reference>
<keyword evidence="6" id="KW-1185">Reference proteome</keyword>
<dbReference type="SUPFAM" id="SSF46894">
    <property type="entry name" value="C-terminal effector domain of the bipartite response regulators"/>
    <property type="match status" value="1"/>
</dbReference>
<dbReference type="Proteomes" id="UP000245412">
    <property type="component" value="Unassembled WGS sequence"/>
</dbReference>
<organism evidence="5 6">
    <name type="scientific">Murimonas intestini</name>
    <dbReference type="NCBI Taxonomy" id="1337051"/>
    <lineage>
        <taxon>Bacteria</taxon>
        <taxon>Bacillati</taxon>
        <taxon>Bacillota</taxon>
        <taxon>Clostridia</taxon>
        <taxon>Lachnospirales</taxon>
        <taxon>Lachnospiraceae</taxon>
        <taxon>Murimonas</taxon>
    </lineage>
</organism>
<dbReference type="InterPro" id="IPR000792">
    <property type="entry name" value="Tscrpt_reg_LuxR_C"/>
</dbReference>
<sequence>MDFNGEKYSPGSLPEICAPRNELLRKLDHRSRERLLYIQAPAGYGKTVVTNLWLQRSGLRHLWITLDEYDNDPELFYRLLCSAVTYTQEGKHNPTGFDRTGMFASSPVEHAMLLTAQVTSPGQPVYLVLDDLHCIMQEDILQSLPSFIRRLPADYHFIMLSRTAMPRKLQELFEGRCQPLSETDLAFSEKEIQELFRLAGHALSPAKAGSIMEKTGGWAIAVSTLAASEDLPDLTRENGNALHQYMERQIWSGLSPKDKNMLRKVSVVNDFSSELFGKLTSVKNPEAVVRGLLQKNVFLSRIGEDLYRFHALFLEFLRDRQKEARMDPKKLFKIAAQHYSEKGELYIARHYAILGDNLKFLAWQIYGESQYTGFSNNRSISAYVSGVGSYIDMLSTEAYGKYPYLNISAVWYHYLTGNVLKMTEALDRLYASLKRIALLHPEFLELTILVCTLDPRKKFMEMMQQFDRLPPVRIRHGEQQGASITVNMPFAHRCLRDYSEFSLYEDFDVKLEATAGLLLKKYFKIAMLLIRAGFAYERNQWKEATAYCDQADLEVDEETSDEVLFTAMVHRWAALTAMGRDAESREAGQRIEQMLAEKDALYLMPNYKALKTENALREGNRQAAEEWLEEYFVHPEEQLMLYRTYQYLTTIQALIALDRLEEAEKLSRRLRKMAEEFSRETDMAEADVLLSVCLYRNARMEEAVETMLRAIELLYPYRFIRPFSILGSAVVPILKKCLTKVERRQDVCSYDRRYVNEIYIAAREQAGRKAGLPAPELPLKKLSKQQKRMIEYLSRGYTNGDIASETGLSVRTVKTHLFLAYEKLGVSSAPEAVSKAREMGLI</sequence>
<dbReference type="InterPro" id="IPR036388">
    <property type="entry name" value="WH-like_DNA-bd_sf"/>
</dbReference>
<dbReference type="Pfam" id="PF25873">
    <property type="entry name" value="WHD_MalT"/>
    <property type="match status" value="1"/>
</dbReference>
<proteinExistence type="predicted"/>
<dbReference type="Pfam" id="PF00196">
    <property type="entry name" value="GerE"/>
    <property type="match status" value="1"/>
</dbReference>
<evidence type="ECO:0000256" key="1">
    <source>
        <dbReference type="ARBA" id="ARBA00023015"/>
    </source>
</evidence>
<evidence type="ECO:0000256" key="2">
    <source>
        <dbReference type="ARBA" id="ARBA00023125"/>
    </source>
</evidence>
<keyword evidence="1" id="KW-0805">Transcription regulation</keyword>
<dbReference type="CDD" id="cd06170">
    <property type="entry name" value="LuxR_C_like"/>
    <property type="match status" value="1"/>
</dbReference>
<dbReference type="AlphaFoldDB" id="A0AB73T359"/>
<evidence type="ECO:0000259" key="4">
    <source>
        <dbReference type="PROSITE" id="PS50043"/>
    </source>
</evidence>
<feature type="domain" description="HTH luxR-type" evidence="4">
    <location>
        <begin position="775"/>
        <end position="840"/>
    </location>
</feature>
<keyword evidence="3" id="KW-0804">Transcription</keyword>
<dbReference type="GO" id="GO:0006355">
    <property type="term" value="P:regulation of DNA-templated transcription"/>
    <property type="evidence" value="ECO:0007669"/>
    <property type="project" value="InterPro"/>
</dbReference>
<dbReference type="SUPFAM" id="SSF52540">
    <property type="entry name" value="P-loop containing nucleoside triphosphate hydrolases"/>
    <property type="match status" value="1"/>
</dbReference>
<dbReference type="SUPFAM" id="SSF48452">
    <property type="entry name" value="TPR-like"/>
    <property type="match status" value="1"/>
</dbReference>
<dbReference type="PROSITE" id="PS50043">
    <property type="entry name" value="HTH_LUXR_2"/>
    <property type="match status" value="1"/>
</dbReference>
<comment type="caution">
    <text evidence="5">The sequence shown here is derived from an EMBL/GenBank/DDBJ whole genome shotgun (WGS) entry which is preliminary data.</text>
</comment>
<dbReference type="Pfam" id="PF17874">
    <property type="entry name" value="TPR_MalT"/>
    <property type="match status" value="1"/>
</dbReference>
<dbReference type="EMBL" id="QGGY01000008">
    <property type="protein sequence ID" value="PWJ74768.1"/>
    <property type="molecule type" value="Genomic_DNA"/>
</dbReference>
<dbReference type="PRINTS" id="PR00038">
    <property type="entry name" value="HTHLUXR"/>
</dbReference>
<dbReference type="GO" id="GO:0003677">
    <property type="term" value="F:DNA binding"/>
    <property type="evidence" value="ECO:0007669"/>
    <property type="project" value="UniProtKB-KW"/>
</dbReference>
<keyword evidence="2" id="KW-0238">DNA-binding</keyword>
<dbReference type="InterPro" id="IPR041617">
    <property type="entry name" value="TPR_MalT"/>
</dbReference>
<dbReference type="Gene3D" id="1.25.40.10">
    <property type="entry name" value="Tetratricopeptide repeat domain"/>
    <property type="match status" value="1"/>
</dbReference>
<dbReference type="RefSeq" id="WP_109627528.1">
    <property type="nucleotide sequence ID" value="NZ_JANKBI010000006.1"/>
</dbReference>
<dbReference type="Gene3D" id="3.40.50.300">
    <property type="entry name" value="P-loop containing nucleotide triphosphate hydrolases"/>
    <property type="match status" value="1"/>
</dbReference>
<dbReference type="InterPro" id="IPR027417">
    <property type="entry name" value="P-loop_NTPase"/>
</dbReference>
<evidence type="ECO:0000313" key="5">
    <source>
        <dbReference type="EMBL" id="PWJ74768.1"/>
    </source>
</evidence>